<gene>
    <name evidence="3" type="ORF">SPPG_09207</name>
</gene>
<keyword evidence="4" id="KW-1185">Reference proteome</keyword>
<dbReference type="OrthoDB" id="2122308at2759"/>
<protein>
    <recommendedName>
        <fullName evidence="2">Hyaluronan/mRNA-binding protein domain-containing protein</fullName>
    </recommendedName>
</protein>
<dbReference type="VEuPathDB" id="FungiDB:SPPG_09207"/>
<evidence type="ECO:0000256" key="1">
    <source>
        <dbReference type="SAM" id="MobiDB-lite"/>
    </source>
</evidence>
<feature type="region of interest" description="Disordered" evidence="1">
    <location>
        <begin position="1"/>
        <end position="45"/>
    </location>
</feature>
<evidence type="ECO:0000313" key="4">
    <source>
        <dbReference type="Proteomes" id="UP000053201"/>
    </source>
</evidence>
<dbReference type="eggNOG" id="ENOG502SY6Q">
    <property type="taxonomic scope" value="Eukaryota"/>
</dbReference>
<dbReference type="Proteomes" id="UP000053201">
    <property type="component" value="Unassembled WGS sequence"/>
</dbReference>
<evidence type="ECO:0000313" key="3">
    <source>
        <dbReference type="EMBL" id="KND00265.1"/>
    </source>
</evidence>
<dbReference type="InterPro" id="IPR006861">
    <property type="entry name" value="HABP4_PAIRBP1-bd"/>
</dbReference>
<dbReference type="RefSeq" id="XP_016608304.1">
    <property type="nucleotide sequence ID" value="XM_016757364.1"/>
</dbReference>
<feature type="compositionally biased region" description="Basic and acidic residues" evidence="1">
    <location>
        <begin position="15"/>
        <end position="26"/>
    </location>
</feature>
<dbReference type="AlphaFoldDB" id="A0A0L0HHA7"/>
<dbReference type="Pfam" id="PF04774">
    <property type="entry name" value="HABP4_PAI-RBP1"/>
    <property type="match status" value="1"/>
</dbReference>
<dbReference type="InParanoid" id="A0A0L0HHA7"/>
<proteinExistence type="predicted"/>
<dbReference type="GeneID" id="27692332"/>
<organism evidence="3 4">
    <name type="scientific">Spizellomyces punctatus (strain DAOM BR117)</name>
    <dbReference type="NCBI Taxonomy" id="645134"/>
    <lineage>
        <taxon>Eukaryota</taxon>
        <taxon>Fungi</taxon>
        <taxon>Fungi incertae sedis</taxon>
        <taxon>Chytridiomycota</taxon>
        <taxon>Chytridiomycota incertae sedis</taxon>
        <taxon>Chytridiomycetes</taxon>
        <taxon>Spizellomycetales</taxon>
        <taxon>Spizellomycetaceae</taxon>
        <taxon>Spizellomyces</taxon>
    </lineage>
</organism>
<accession>A0A0L0HHA7</accession>
<feature type="domain" description="Hyaluronan/mRNA-binding protein" evidence="2">
    <location>
        <begin position="18"/>
        <end position="86"/>
    </location>
</feature>
<name>A0A0L0HHA7_SPIPD</name>
<dbReference type="EMBL" id="KQ257456">
    <property type="protein sequence ID" value="KND00265.1"/>
    <property type="molecule type" value="Genomic_DNA"/>
</dbReference>
<reference evidence="3 4" key="1">
    <citation type="submission" date="2009-08" db="EMBL/GenBank/DDBJ databases">
        <title>The Genome Sequence of Spizellomyces punctatus strain DAOM BR117.</title>
        <authorList>
            <consortium name="The Broad Institute Genome Sequencing Platform"/>
            <person name="Russ C."/>
            <person name="Cuomo C."/>
            <person name="Shea T."/>
            <person name="Young S.K."/>
            <person name="Zeng Q."/>
            <person name="Koehrsen M."/>
            <person name="Haas B."/>
            <person name="Borodovsky M."/>
            <person name="Guigo R."/>
            <person name="Alvarado L."/>
            <person name="Berlin A."/>
            <person name="Bochicchio J."/>
            <person name="Borenstein D."/>
            <person name="Chapman S."/>
            <person name="Chen Z."/>
            <person name="Engels R."/>
            <person name="Freedman E."/>
            <person name="Gellesch M."/>
            <person name="Goldberg J."/>
            <person name="Griggs A."/>
            <person name="Gujja S."/>
            <person name="Heiman D."/>
            <person name="Hepburn T."/>
            <person name="Howarth C."/>
            <person name="Jen D."/>
            <person name="Larson L."/>
            <person name="Lewis B."/>
            <person name="Mehta T."/>
            <person name="Park D."/>
            <person name="Pearson M."/>
            <person name="Roberts A."/>
            <person name="Saif S."/>
            <person name="Shenoy N."/>
            <person name="Sisk P."/>
            <person name="Stolte C."/>
            <person name="Sykes S."/>
            <person name="Thomson T."/>
            <person name="Walk T."/>
            <person name="White J."/>
            <person name="Yandava C."/>
            <person name="Burger G."/>
            <person name="Gray M.W."/>
            <person name="Holland P.W.H."/>
            <person name="King N."/>
            <person name="Lang F.B.F."/>
            <person name="Roger A.J."/>
            <person name="Ruiz-Trillo I."/>
            <person name="Lander E."/>
            <person name="Nusbaum C."/>
        </authorList>
    </citation>
    <scope>NUCLEOTIDE SEQUENCE [LARGE SCALE GENOMIC DNA]</scope>
    <source>
        <strain evidence="3 4">DAOM BR117</strain>
    </source>
</reference>
<evidence type="ECO:0000259" key="2">
    <source>
        <dbReference type="Pfam" id="PF04774"/>
    </source>
</evidence>
<sequence length="164" mass="18573">MTRTHSHSAGPAAAIHDRHLQRHGGDARGAPKKQGGGKHNWGTADEIQEELPLAREFGDSNYMSVTNEEELDRASAEDLKRYEERVHVVSAEDFAREKGIDAETAKEVAREHPAVMYPDRVRLIWLNFKKYSHLSGHFYYRLEPHHPHKSASLNSLAMKVGRIA</sequence>